<protein>
    <submittedName>
        <fullName evidence="1">Uncharacterized protein</fullName>
    </submittedName>
</protein>
<gene>
    <name evidence="1" type="ORF">F5148DRAFT_977242</name>
</gene>
<reference evidence="1" key="1">
    <citation type="submission" date="2021-03" db="EMBL/GenBank/DDBJ databases">
        <title>Evolutionary priming and transition to the ectomycorrhizal habit in an iconic lineage of mushroom-forming fungi: is preadaptation a requirement?</title>
        <authorList>
            <consortium name="DOE Joint Genome Institute"/>
            <person name="Looney B.P."/>
            <person name="Miyauchi S."/>
            <person name="Morin E."/>
            <person name="Drula E."/>
            <person name="Courty P.E."/>
            <person name="Chicoki N."/>
            <person name="Fauchery L."/>
            <person name="Kohler A."/>
            <person name="Kuo A."/>
            <person name="LaButti K."/>
            <person name="Pangilinan J."/>
            <person name="Lipzen A."/>
            <person name="Riley R."/>
            <person name="Andreopoulos W."/>
            <person name="He G."/>
            <person name="Johnson J."/>
            <person name="Barry K.W."/>
            <person name="Grigoriev I.V."/>
            <person name="Nagy L."/>
            <person name="Hibbett D."/>
            <person name="Henrissat B."/>
            <person name="Matheny P.B."/>
            <person name="Labbe J."/>
            <person name="Martin A.F."/>
        </authorList>
    </citation>
    <scope>NUCLEOTIDE SEQUENCE</scope>
    <source>
        <strain evidence="1">BPL698</strain>
    </source>
</reference>
<organism evidence="1 2">
    <name type="scientific">Russula earlei</name>
    <dbReference type="NCBI Taxonomy" id="71964"/>
    <lineage>
        <taxon>Eukaryota</taxon>
        <taxon>Fungi</taxon>
        <taxon>Dikarya</taxon>
        <taxon>Basidiomycota</taxon>
        <taxon>Agaricomycotina</taxon>
        <taxon>Agaricomycetes</taxon>
        <taxon>Russulales</taxon>
        <taxon>Russulaceae</taxon>
        <taxon>Russula</taxon>
    </lineage>
</organism>
<evidence type="ECO:0000313" key="1">
    <source>
        <dbReference type="EMBL" id="KAI9510090.1"/>
    </source>
</evidence>
<keyword evidence="2" id="KW-1185">Reference proteome</keyword>
<dbReference type="Proteomes" id="UP001207468">
    <property type="component" value="Unassembled WGS sequence"/>
</dbReference>
<comment type="caution">
    <text evidence="1">The sequence shown here is derived from an EMBL/GenBank/DDBJ whole genome shotgun (WGS) entry which is preliminary data.</text>
</comment>
<proteinExistence type="predicted"/>
<accession>A0ACC0UFJ2</accession>
<name>A0ACC0UFJ2_9AGAM</name>
<sequence>MRPSSASIRASHAPASQPPPSAALLARLADKKKELEAVDALQRASALFLRRLEGLADDCEEMAEAGIVQGQVLAQWPQMFRILSMFVAARESSTSTDDRAEVVADVDLPPGERLVRVPVDELIQQADAE</sequence>
<dbReference type="EMBL" id="JAGFNK010000049">
    <property type="protein sequence ID" value="KAI9510090.1"/>
    <property type="molecule type" value="Genomic_DNA"/>
</dbReference>
<evidence type="ECO:0000313" key="2">
    <source>
        <dbReference type="Proteomes" id="UP001207468"/>
    </source>
</evidence>